<dbReference type="GO" id="GO:0043022">
    <property type="term" value="F:ribosome binding"/>
    <property type="evidence" value="ECO:0007669"/>
    <property type="project" value="TreeGrafter"/>
</dbReference>
<dbReference type="OrthoDB" id="2194683at2759"/>
<dbReference type="PANTHER" id="PTHR13227">
    <property type="entry name" value="EUKARYOTIC TRANSLATION INITIATION FACTOR 2A"/>
    <property type="match status" value="1"/>
</dbReference>
<dbReference type="AlphaFoldDB" id="F0XEI2"/>
<evidence type="ECO:0000313" key="10">
    <source>
        <dbReference type="EMBL" id="EFX03651.1"/>
    </source>
</evidence>
<dbReference type="FunFam" id="2.130.10.10:FF:000596">
    <property type="entry name" value="Eukaryotic translation initiation factor 2A"/>
    <property type="match status" value="1"/>
</dbReference>
<dbReference type="HOGENOM" id="CLU_013809_0_1_1"/>
<dbReference type="InterPro" id="IPR013979">
    <property type="entry name" value="TIF_beta_prop-like"/>
</dbReference>
<dbReference type="InterPro" id="IPR011387">
    <property type="entry name" value="TIF2A"/>
</dbReference>
<dbReference type="FunCoup" id="F0XEI2">
    <property type="interactions" value="1076"/>
</dbReference>
<keyword evidence="5" id="KW-0677">Repeat</keyword>
<keyword evidence="4" id="KW-0853">WD repeat</keyword>
<dbReference type="GeneID" id="25979150"/>
<organism evidence="11">
    <name type="scientific">Grosmannia clavigera (strain kw1407 / UAMH 11150)</name>
    <name type="common">Blue stain fungus</name>
    <name type="synonym">Graphiocladiella clavigera</name>
    <dbReference type="NCBI Taxonomy" id="655863"/>
    <lineage>
        <taxon>Eukaryota</taxon>
        <taxon>Fungi</taxon>
        <taxon>Dikarya</taxon>
        <taxon>Ascomycota</taxon>
        <taxon>Pezizomycotina</taxon>
        <taxon>Sordariomycetes</taxon>
        <taxon>Sordariomycetidae</taxon>
        <taxon>Ophiostomatales</taxon>
        <taxon>Ophiostomataceae</taxon>
        <taxon>Leptographium</taxon>
    </lineage>
</organism>
<evidence type="ECO:0000256" key="2">
    <source>
        <dbReference type="ARBA" id="ARBA00013819"/>
    </source>
</evidence>
<dbReference type="eggNOG" id="KOG2315">
    <property type="taxonomic scope" value="Eukaryota"/>
</dbReference>
<dbReference type="GO" id="GO:0003743">
    <property type="term" value="F:translation initiation factor activity"/>
    <property type="evidence" value="ECO:0007669"/>
    <property type="project" value="UniProtKB-KW"/>
</dbReference>
<sequence length="727" mass="77955">MASPLQFAYRTQKAIGVFEADPVYTSLSAFVPPEGNLRGCVYSPCGRYFAWASNELVTVCDASVGHVLSTFVVSNVFELSFSPGGSYLSTWERPAKDENGDATKNLKVWRTETDGATAEVQPLGRFVQKSQTGWNLQYTEDEQFCARLVTNEVHFYQSSDLTTVHDKLRVEGVATFALAPGKNHSVAVFVPERKGQPAAVRVFNVPHFSTPASQKTFFKGDKVQLKWNAQGSSLIVLAHTDVDKSNKSYYGETTLYLLSASGGFDARVSLDKEGPIHDVSWSPNSKEFGVIYGFMPAKTTIFNQRAEAKHSFPIGPRNTITFSPSGRFVLVAGFGNLAGQIDVYDLTKDYLKVCTIESGNPSVCEWSPDSRYLMTATTSPRLRVDNGVKLWHVGGGLVYNEDMVELYNVLWRPLEKGAPLAVGATEPLNTVPTPHASALAFLGARKTPSKPAGAYRPPGARGASTPLHFKREDEGGAAHMVSNGTGLGGGLSGLGGLNGFGRSRRQVPGADPVELSAAAAVFVPGSEPVDGETLSKAALKNKKKRGNKKASREAETPNGKSNGAATTNGNGNGLSAPEQWSGNHHEGRSPERRGFQNHQQQTQSRSQSRNNGASGGRPRSNTQRNRDGFREGFGQNGGGASLAPISATPAVPAAAAAAAAALAAANEASSSQNPTAKKIRSLQKKIRAIEDLEMRHAGGEKLEDTQIKKIGTKSVVMRELEDLERQG</sequence>
<evidence type="ECO:0000256" key="7">
    <source>
        <dbReference type="ARBA" id="ARBA00022917"/>
    </source>
</evidence>
<dbReference type="EMBL" id="GL629765">
    <property type="protein sequence ID" value="EFX03651.1"/>
    <property type="molecule type" value="Genomic_DNA"/>
</dbReference>
<evidence type="ECO:0000256" key="5">
    <source>
        <dbReference type="ARBA" id="ARBA00022737"/>
    </source>
</evidence>
<evidence type="ECO:0000256" key="6">
    <source>
        <dbReference type="ARBA" id="ARBA00022845"/>
    </source>
</evidence>
<dbReference type="SUPFAM" id="SSF82171">
    <property type="entry name" value="DPP6 N-terminal domain-like"/>
    <property type="match status" value="1"/>
</dbReference>
<evidence type="ECO:0000313" key="11">
    <source>
        <dbReference type="Proteomes" id="UP000007796"/>
    </source>
</evidence>
<evidence type="ECO:0000256" key="8">
    <source>
        <dbReference type="SAM" id="MobiDB-lite"/>
    </source>
</evidence>
<dbReference type="STRING" id="655863.F0XEI2"/>
<dbReference type="PIRSF" id="PIRSF017222">
    <property type="entry name" value="eIF2A"/>
    <property type="match status" value="1"/>
</dbReference>
<feature type="region of interest" description="Disordered" evidence="8">
    <location>
        <begin position="526"/>
        <end position="637"/>
    </location>
</feature>
<dbReference type="GO" id="GO:0000049">
    <property type="term" value="F:tRNA binding"/>
    <property type="evidence" value="ECO:0007669"/>
    <property type="project" value="TreeGrafter"/>
</dbReference>
<keyword evidence="7" id="KW-0648">Protein biosynthesis</keyword>
<evidence type="ECO:0000256" key="3">
    <source>
        <dbReference type="ARBA" id="ARBA00022540"/>
    </source>
</evidence>
<comment type="similarity">
    <text evidence="1">Belongs to the WD repeat EIF2A family.</text>
</comment>
<feature type="domain" description="Translation initiation factor beta propellor-like" evidence="9">
    <location>
        <begin position="215"/>
        <end position="409"/>
    </location>
</feature>
<dbReference type="Pfam" id="PF08662">
    <property type="entry name" value="eIF2A"/>
    <property type="match status" value="1"/>
</dbReference>
<accession>F0XEI2</accession>
<proteinExistence type="inferred from homology"/>
<evidence type="ECO:0000259" key="9">
    <source>
        <dbReference type="Pfam" id="PF08662"/>
    </source>
</evidence>
<dbReference type="GO" id="GO:0003729">
    <property type="term" value="F:mRNA binding"/>
    <property type="evidence" value="ECO:0007669"/>
    <property type="project" value="TreeGrafter"/>
</dbReference>
<dbReference type="GO" id="GO:0006417">
    <property type="term" value="P:regulation of translation"/>
    <property type="evidence" value="ECO:0007669"/>
    <property type="project" value="UniProtKB-KW"/>
</dbReference>
<name>F0XEI2_GROCL</name>
<evidence type="ECO:0000256" key="4">
    <source>
        <dbReference type="ARBA" id="ARBA00022574"/>
    </source>
</evidence>
<keyword evidence="6" id="KW-0810">Translation regulation</keyword>
<keyword evidence="11" id="KW-1185">Reference proteome</keyword>
<protein>
    <recommendedName>
        <fullName evidence="2">Eukaryotic translation initiation factor 2A</fullName>
    </recommendedName>
</protein>
<feature type="compositionally biased region" description="Basic and acidic residues" evidence="8">
    <location>
        <begin position="583"/>
        <end position="594"/>
    </location>
</feature>
<feature type="compositionally biased region" description="Basic residues" evidence="8">
    <location>
        <begin position="539"/>
        <end position="549"/>
    </location>
</feature>
<evidence type="ECO:0000256" key="1">
    <source>
        <dbReference type="ARBA" id="ARBA00009573"/>
    </source>
</evidence>
<dbReference type="InterPro" id="IPR015943">
    <property type="entry name" value="WD40/YVTN_repeat-like_dom_sf"/>
</dbReference>
<dbReference type="GO" id="GO:0022627">
    <property type="term" value="C:cytosolic small ribosomal subunit"/>
    <property type="evidence" value="ECO:0007669"/>
    <property type="project" value="TreeGrafter"/>
</dbReference>
<dbReference type="InParanoid" id="F0XEI2"/>
<reference evidence="10 11" key="1">
    <citation type="journal article" date="2011" name="Proc. Natl. Acad. Sci. U.S.A.">
        <title>Genome and transcriptome analyses of the mountain pine beetle-fungal symbiont Grosmannia clavigera, a lodgepole pine pathogen.</title>
        <authorList>
            <person name="DiGuistini S."/>
            <person name="Wang Y."/>
            <person name="Liao N.Y."/>
            <person name="Taylor G."/>
            <person name="Tanguay P."/>
            <person name="Feau N."/>
            <person name="Henrissat B."/>
            <person name="Chan S.K."/>
            <person name="Hesse-Orce U."/>
            <person name="Alamouti S.M."/>
            <person name="Tsui C.K.M."/>
            <person name="Docking R.T."/>
            <person name="Levasseur A."/>
            <person name="Haridas S."/>
            <person name="Robertson G."/>
            <person name="Birol I."/>
            <person name="Holt R.A."/>
            <person name="Marra M.A."/>
            <person name="Hamelin R.C."/>
            <person name="Hirst M."/>
            <person name="Jones S.J.M."/>
            <person name="Bohlmann J."/>
            <person name="Breuil C."/>
        </authorList>
    </citation>
    <scope>NUCLEOTIDE SEQUENCE [LARGE SCALE GENOMIC DNA]</scope>
    <source>
        <strain evidence="11">kw1407 / UAMH 11150</strain>
    </source>
</reference>
<dbReference type="RefSeq" id="XP_014173133.1">
    <property type="nucleotide sequence ID" value="XM_014317658.1"/>
</dbReference>
<dbReference type="Gene3D" id="2.130.10.10">
    <property type="entry name" value="YVTN repeat-like/Quinoprotein amine dehydrogenase"/>
    <property type="match status" value="2"/>
</dbReference>
<dbReference type="Proteomes" id="UP000007796">
    <property type="component" value="Unassembled WGS sequence"/>
</dbReference>
<keyword evidence="3 10" id="KW-0396">Initiation factor</keyword>
<dbReference type="PANTHER" id="PTHR13227:SF0">
    <property type="entry name" value="EUKARYOTIC TRANSLATION INITIATION FACTOR 2A"/>
    <property type="match status" value="1"/>
</dbReference>
<feature type="compositionally biased region" description="Low complexity" evidence="8">
    <location>
        <begin position="596"/>
        <end position="611"/>
    </location>
</feature>
<gene>
    <name evidence="10" type="ORF">CMQ_579</name>
</gene>